<proteinExistence type="predicted"/>
<dbReference type="Gene3D" id="3.50.50.60">
    <property type="entry name" value="FAD/NAD(P)-binding domain"/>
    <property type="match status" value="2"/>
</dbReference>
<name>A0A2M6WWE5_9BACT</name>
<reference evidence="6" key="1">
    <citation type="submission" date="2017-09" db="EMBL/GenBank/DDBJ databases">
        <title>Depth-based differentiation of microbial function through sediment-hosted aquifers and enrichment of novel symbionts in the deep terrestrial subsurface.</title>
        <authorList>
            <person name="Probst A.J."/>
            <person name="Ladd B."/>
            <person name="Jarett J.K."/>
            <person name="Geller-Mcgrath D.E."/>
            <person name="Sieber C.M.K."/>
            <person name="Emerson J.B."/>
            <person name="Anantharaman K."/>
            <person name="Thomas B.C."/>
            <person name="Malmstrom R."/>
            <person name="Stieglmeier M."/>
            <person name="Klingl A."/>
            <person name="Woyke T."/>
            <person name="Ryan C.M."/>
            <person name="Banfield J.F."/>
        </authorList>
    </citation>
    <scope>NUCLEOTIDE SEQUENCE [LARGE SCALE GENOMIC DNA]</scope>
</reference>
<evidence type="ECO:0000256" key="1">
    <source>
        <dbReference type="ARBA" id="ARBA00001974"/>
    </source>
</evidence>
<keyword evidence="2" id="KW-0285">Flavoprotein</keyword>
<accession>A0A2M6WWE5</accession>
<evidence type="ECO:0000313" key="5">
    <source>
        <dbReference type="EMBL" id="PIT97123.1"/>
    </source>
</evidence>
<evidence type="ECO:0000313" key="6">
    <source>
        <dbReference type="Proteomes" id="UP000228596"/>
    </source>
</evidence>
<dbReference type="PRINTS" id="PR00469">
    <property type="entry name" value="PNDRDTASEII"/>
</dbReference>
<dbReference type="SUPFAM" id="SSF51905">
    <property type="entry name" value="FAD/NAD(P)-binding domain"/>
    <property type="match status" value="1"/>
</dbReference>
<protein>
    <recommendedName>
        <fullName evidence="4">FAD/NAD(P)-binding domain-containing protein</fullName>
    </recommendedName>
</protein>
<dbReference type="EMBL" id="PEZV01000035">
    <property type="protein sequence ID" value="PIT97123.1"/>
    <property type="molecule type" value="Genomic_DNA"/>
</dbReference>
<feature type="domain" description="FAD/NAD(P)-binding" evidence="4">
    <location>
        <begin position="15"/>
        <end position="288"/>
    </location>
</feature>
<dbReference type="GO" id="GO:0016491">
    <property type="term" value="F:oxidoreductase activity"/>
    <property type="evidence" value="ECO:0007669"/>
    <property type="project" value="InterPro"/>
</dbReference>
<dbReference type="InterPro" id="IPR036188">
    <property type="entry name" value="FAD/NAD-bd_sf"/>
</dbReference>
<dbReference type="InterPro" id="IPR050260">
    <property type="entry name" value="FAD-bd_OxRdtase"/>
</dbReference>
<evidence type="ECO:0000259" key="4">
    <source>
        <dbReference type="Pfam" id="PF07992"/>
    </source>
</evidence>
<dbReference type="PANTHER" id="PTHR43429:SF3">
    <property type="entry name" value="NITRITE REDUCTASE [NAD(P)H]"/>
    <property type="match status" value="1"/>
</dbReference>
<sequence length="395" mass="43275">MKNKTRYNKGVEKTKYLIVGNGPAGSSAAEVIRSRDPSGSIMIVDREGERLYSKLLLHKFIIGEVPEQRLYLHKENWLRDHKIILETDGIDSITAGVVKLKSGREVKFEKILFSSGAAARKLGLEGEDLEGVYDFRNLADARGVESGLGTAQNISIVGGGLISTDLIDALVGTGKKINLILRDKEFLWGKVNEKAGRYLEQILLDAGVIIFKENEVSKVSGNTGKIEKIKLLSGEEIASDMLLIAVGIVSNFDYLAGSQIEKNKGILVDEYLQTSEDWTWAAGDVCEHPVQGFNEKIVSGNWLYALESGKIAGENMAGEHKQCWSLPVSVKSLRGVSIGYYGDVLAESETVDAEKEDVFYRFFVKDSKLCSASIVGSQKNSAVIRSAIGKEFSTL</sequence>
<keyword evidence="3" id="KW-0274">FAD</keyword>
<dbReference type="PRINTS" id="PR00368">
    <property type="entry name" value="FADPNR"/>
</dbReference>
<evidence type="ECO:0000256" key="2">
    <source>
        <dbReference type="ARBA" id="ARBA00022630"/>
    </source>
</evidence>
<gene>
    <name evidence="5" type="ORF">COT77_03130</name>
</gene>
<evidence type="ECO:0000256" key="3">
    <source>
        <dbReference type="ARBA" id="ARBA00022827"/>
    </source>
</evidence>
<dbReference type="InterPro" id="IPR023753">
    <property type="entry name" value="FAD/NAD-binding_dom"/>
</dbReference>
<dbReference type="Proteomes" id="UP000228596">
    <property type="component" value="Unassembled WGS sequence"/>
</dbReference>
<dbReference type="AlphaFoldDB" id="A0A2M6WWE5"/>
<comment type="cofactor">
    <cofactor evidence="1">
        <name>FAD</name>
        <dbReference type="ChEBI" id="CHEBI:57692"/>
    </cofactor>
</comment>
<comment type="caution">
    <text evidence="5">The sequence shown here is derived from an EMBL/GenBank/DDBJ whole genome shotgun (WGS) entry which is preliminary data.</text>
</comment>
<organism evidence="5 6">
    <name type="scientific">Candidatus Berkelbacteria bacterium CG10_big_fil_rev_8_21_14_0_10_41_12</name>
    <dbReference type="NCBI Taxonomy" id="1974513"/>
    <lineage>
        <taxon>Bacteria</taxon>
        <taxon>Candidatus Berkelbacteria</taxon>
    </lineage>
</organism>
<dbReference type="PANTHER" id="PTHR43429">
    <property type="entry name" value="PYRIDINE NUCLEOTIDE-DISULFIDE OXIDOREDUCTASE DOMAIN-CONTAINING"/>
    <property type="match status" value="1"/>
</dbReference>
<dbReference type="Pfam" id="PF07992">
    <property type="entry name" value="Pyr_redox_2"/>
    <property type="match status" value="1"/>
</dbReference>